<feature type="transmembrane region" description="Helical" evidence="1">
    <location>
        <begin position="262"/>
        <end position="281"/>
    </location>
</feature>
<dbReference type="EMBL" id="SDAM02000063">
    <property type="protein sequence ID" value="KAH6832896.1"/>
    <property type="molecule type" value="Genomic_DNA"/>
</dbReference>
<keyword evidence="1" id="KW-1133">Transmembrane helix</keyword>
<dbReference type="AlphaFoldDB" id="A0AAD4JGB8"/>
<evidence type="ECO:0000259" key="2">
    <source>
        <dbReference type="Pfam" id="PF13962"/>
    </source>
</evidence>
<organism evidence="3 4">
    <name type="scientific">Perilla frutescens var. hirtella</name>
    <name type="common">Perilla citriodora</name>
    <name type="synonym">Perilla setoyensis</name>
    <dbReference type="NCBI Taxonomy" id="608512"/>
    <lineage>
        <taxon>Eukaryota</taxon>
        <taxon>Viridiplantae</taxon>
        <taxon>Streptophyta</taxon>
        <taxon>Embryophyta</taxon>
        <taxon>Tracheophyta</taxon>
        <taxon>Spermatophyta</taxon>
        <taxon>Magnoliopsida</taxon>
        <taxon>eudicotyledons</taxon>
        <taxon>Gunneridae</taxon>
        <taxon>Pentapetalae</taxon>
        <taxon>asterids</taxon>
        <taxon>lamiids</taxon>
        <taxon>Lamiales</taxon>
        <taxon>Lamiaceae</taxon>
        <taxon>Nepetoideae</taxon>
        <taxon>Elsholtzieae</taxon>
        <taxon>Perilla</taxon>
    </lineage>
</organism>
<evidence type="ECO:0000313" key="4">
    <source>
        <dbReference type="Proteomes" id="UP001190926"/>
    </source>
</evidence>
<keyword evidence="4" id="KW-1185">Reference proteome</keyword>
<evidence type="ECO:0000313" key="3">
    <source>
        <dbReference type="EMBL" id="KAH6832896.1"/>
    </source>
</evidence>
<reference evidence="3 4" key="1">
    <citation type="journal article" date="2021" name="Nat. Commun.">
        <title>Incipient diploidization of the medicinal plant Perilla within 10,000 years.</title>
        <authorList>
            <person name="Zhang Y."/>
            <person name="Shen Q."/>
            <person name="Leng L."/>
            <person name="Zhang D."/>
            <person name="Chen S."/>
            <person name="Shi Y."/>
            <person name="Ning Z."/>
            <person name="Chen S."/>
        </authorList>
    </citation>
    <scope>NUCLEOTIDE SEQUENCE [LARGE SCALE GENOMIC DNA]</scope>
    <source>
        <strain evidence="4">cv. PC099</strain>
    </source>
</reference>
<feature type="transmembrane region" description="Helical" evidence="1">
    <location>
        <begin position="151"/>
        <end position="170"/>
    </location>
</feature>
<dbReference type="InterPro" id="IPR026961">
    <property type="entry name" value="PGG_dom"/>
</dbReference>
<accession>A0AAD4JGB8</accession>
<dbReference type="Pfam" id="PF13962">
    <property type="entry name" value="PGG"/>
    <property type="match status" value="1"/>
</dbReference>
<feature type="transmembrane region" description="Helical" evidence="1">
    <location>
        <begin position="190"/>
        <end position="218"/>
    </location>
</feature>
<dbReference type="PANTHER" id="PTHR24177">
    <property type="entry name" value="CASKIN"/>
    <property type="match status" value="1"/>
</dbReference>
<keyword evidence="1" id="KW-0472">Membrane</keyword>
<feature type="transmembrane region" description="Helical" evidence="1">
    <location>
        <begin position="230"/>
        <end position="256"/>
    </location>
</feature>
<name>A0AAD4JGB8_PERFH</name>
<dbReference type="PANTHER" id="PTHR24177:SF435">
    <property type="entry name" value="ANKYRIN REPEAT-CONTAINING PROTEIN NPR4-LIKE"/>
    <property type="match status" value="1"/>
</dbReference>
<protein>
    <recommendedName>
        <fullName evidence="2">PGG domain-containing protein</fullName>
    </recommendedName>
</protein>
<evidence type="ECO:0000256" key="1">
    <source>
        <dbReference type="SAM" id="Phobius"/>
    </source>
</evidence>
<dbReference type="GO" id="GO:0016020">
    <property type="term" value="C:membrane"/>
    <property type="evidence" value="ECO:0007669"/>
    <property type="project" value="TreeGrafter"/>
</dbReference>
<gene>
    <name evidence="3" type="ORF">C2S53_020721</name>
</gene>
<proteinExistence type="predicted"/>
<comment type="caution">
    <text evidence="3">The sequence shown here is derived from an EMBL/GenBank/DDBJ whole genome shotgun (WGS) entry which is preliminary data.</text>
</comment>
<feature type="domain" description="PGG" evidence="2">
    <location>
        <begin position="141"/>
        <end position="255"/>
    </location>
</feature>
<dbReference type="Proteomes" id="UP001190926">
    <property type="component" value="Unassembled WGS sequence"/>
</dbReference>
<keyword evidence="1" id="KW-0812">Transmembrane</keyword>
<sequence length="308" mass="34227">MSASRLGIKEVVEIIVETFPSAIFSAENDIKQTFLNLAVQNRCEKVFNYLMYQTGNHRYIYLDHIGSYDENSILHLAASLAPPHKLNLVTGAALQMQRELQWYKEVDKFISPNKRGWPNKDGKTAAEIFSEEHRDLKVEGEKWMKDTANSCTIAAALIATVVFAAAITVPGGNELDSGYPIFSKESAFTIFAVSDATSLFTSTTSLLMFLSILTSCYAEEDFLYALPKRLCIGLVSLFLSILFMMAAFSSTLYLVFGQKKAWVLLPVAAFACLPISCFVLLQFPLLIDVVSSTYGSAIFGKKSDRPFH</sequence>